<keyword evidence="3" id="KW-1185">Reference proteome</keyword>
<dbReference type="Proteomes" id="UP000019804">
    <property type="component" value="Unassembled WGS sequence"/>
</dbReference>
<dbReference type="AlphaFoldDB" id="A0A017S447"/>
<feature type="signal peptide" evidence="1">
    <location>
        <begin position="1"/>
        <end position="28"/>
    </location>
</feature>
<evidence type="ECO:0000313" key="2">
    <source>
        <dbReference type="EMBL" id="EYE91808.1"/>
    </source>
</evidence>
<keyword evidence="1" id="KW-0732">Signal</keyword>
<evidence type="ECO:0000313" key="3">
    <source>
        <dbReference type="Proteomes" id="UP000019804"/>
    </source>
</evidence>
<dbReference type="PANTHER" id="PTHR35186:SF4">
    <property type="entry name" value="PRION-INHIBITION AND PROPAGATION HELO DOMAIN-CONTAINING PROTEIN"/>
    <property type="match status" value="1"/>
</dbReference>
<reference evidence="3" key="1">
    <citation type="journal article" date="2014" name="Nat. Commun.">
        <title>Genomic adaptations of the halophilic Dead Sea filamentous fungus Eurotium rubrum.</title>
        <authorList>
            <person name="Kis-Papo T."/>
            <person name="Weig A.R."/>
            <person name="Riley R."/>
            <person name="Persoh D."/>
            <person name="Salamov A."/>
            <person name="Sun H."/>
            <person name="Lipzen A."/>
            <person name="Wasser S.P."/>
            <person name="Rambold G."/>
            <person name="Grigoriev I.V."/>
            <person name="Nevo E."/>
        </authorList>
    </citation>
    <scope>NUCLEOTIDE SEQUENCE [LARGE SCALE GENOMIC DNA]</scope>
    <source>
        <strain evidence="3">CBS 135680</strain>
    </source>
</reference>
<accession>A0A017S447</accession>
<evidence type="ECO:0000256" key="1">
    <source>
        <dbReference type="SAM" id="SignalP"/>
    </source>
</evidence>
<organism evidence="2 3">
    <name type="scientific">Aspergillus ruber (strain CBS 135680)</name>
    <dbReference type="NCBI Taxonomy" id="1388766"/>
    <lineage>
        <taxon>Eukaryota</taxon>
        <taxon>Fungi</taxon>
        <taxon>Dikarya</taxon>
        <taxon>Ascomycota</taxon>
        <taxon>Pezizomycotina</taxon>
        <taxon>Eurotiomycetes</taxon>
        <taxon>Eurotiomycetidae</taxon>
        <taxon>Eurotiales</taxon>
        <taxon>Aspergillaceae</taxon>
        <taxon>Aspergillus</taxon>
        <taxon>Aspergillus subgen. Aspergillus</taxon>
    </lineage>
</organism>
<proteinExistence type="predicted"/>
<dbReference type="OrthoDB" id="3565018at2759"/>
<dbReference type="STRING" id="1388766.A0A017S447"/>
<dbReference type="RefSeq" id="XP_040635498.1">
    <property type="nucleotide sequence ID" value="XM_040782864.1"/>
</dbReference>
<dbReference type="GeneID" id="63697988"/>
<gene>
    <name evidence="2" type="ORF">EURHEDRAFT_416079</name>
</gene>
<name>A0A017S447_ASPRC</name>
<sequence>MITGIEAAGLVLALLPLMLNQIDNYVQGLQTMKSFRTRRYREHLESCAAMLGGQQAILINTIGLALGDVVPAEKLCDLMRGPEGRPSNDPKLDDALRSRLGHSYNAFAAMMSEAAKILEELSSKLEMEATDPAVVGFHSVP</sequence>
<dbReference type="PANTHER" id="PTHR35186">
    <property type="entry name" value="ANK_REP_REGION DOMAIN-CONTAINING PROTEIN"/>
    <property type="match status" value="1"/>
</dbReference>
<dbReference type="HOGENOM" id="CLU_130007_0_0_1"/>
<dbReference type="EMBL" id="KK088441">
    <property type="protein sequence ID" value="EYE91808.1"/>
    <property type="molecule type" value="Genomic_DNA"/>
</dbReference>
<feature type="chain" id="PRO_5001495774" evidence="1">
    <location>
        <begin position="29"/>
        <end position="141"/>
    </location>
</feature>
<protein>
    <submittedName>
        <fullName evidence="2">Uncharacterized protein</fullName>
    </submittedName>
</protein>